<keyword evidence="4" id="KW-0229">DNA integration</keyword>
<dbReference type="InterPro" id="IPR010998">
    <property type="entry name" value="Integrase_recombinase_N"/>
</dbReference>
<dbReference type="Gene3D" id="1.10.443.10">
    <property type="entry name" value="Intergrase catalytic core"/>
    <property type="match status" value="1"/>
</dbReference>
<dbReference type="PROSITE" id="PS51898">
    <property type="entry name" value="TYR_RECOMBINASE"/>
    <property type="match status" value="1"/>
</dbReference>
<sequence>MKTEVMEKVLNRMADKLDPKQLQELKSALVISLEGYQVTREETQLSTEVHDNWAYAQKFFQALIVAGKAKGTIDTYGMHIRILLDDIRKPIMEITDEDLMLHLARQKYGRNLSNRYLNYKRLVFRTFFGWLRRRKYISENPAELLDQIKYDVTIKKPYTDEEREKIRCSCKRERDLALVDVLYSTAARVSEVTALNRSDIDFVENGCIVHGKGGKERAVYLNATAAYHLQTYLLGRTDTDPALFVSCKTPHNRLTRSGIEEILRTLGERAGVKLVHPHRFRRTALTNAANRGMPLQDVQCLAGHSSPNTTMIYCTVDQHKVKAEHRMYLAS</sequence>
<protein>
    <submittedName>
        <fullName evidence="8">Tyrosine-type recombinase/integrase</fullName>
    </submittedName>
</protein>
<comment type="caution">
    <text evidence="8">The sequence shown here is derived from an EMBL/GenBank/DDBJ whole genome shotgun (WGS) entry which is preliminary data.</text>
</comment>
<dbReference type="InterPro" id="IPR013762">
    <property type="entry name" value="Integrase-like_cat_sf"/>
</dbReference>
<evidence type="ECO:0000256" key="4">
    <source>
        <dbReference type="ARBA" id="ARBA00022908"/>
    </source>
</evidence>
<evidence type="ECO:0000313" key="8">
    <source>
        <dbReference type="EMBL" id="MEQ2578137.1"/>
    </source>
</evidence>
<comment type="similarity">
    <text evidence="3">Belongs to the 'phage' integrase family.</text>
</comment>
<dbReference type="PANTHER" id="PTHR30349">
    <property type="entry name" value="PHAGE INTEGRASE-RELATED"/>
    <property type="match status" value="1"/>
</dbReference>
<keyword evidence="6" id="KW-0233">DNA recombination</keyword>
<dbReference type="Proteomes" id="UP001470288">
    <property type="component" value="Unassembled WGS sequence"/>
</dbReference>
<dbReference type="Pfam" id="PF13495">
    <property type="entry name" value="Phage_int_SAM_4"/>
    <property type="match status" value="1"/>
</dbReference>
<gene>
    <name evidence="8" type="ORF">WMO62_04660</name>
</gene>
<evidence type="ECO:0000256" key="3">
    <source>
        <dbReference type="ARBA" id="ARBA00008857"/>
    </source>
</evidence>
<dbReference type="InterPro" id="IPR004107">
    <property type="entry name" value="Integrase_SAM-like_N"/>
</dbReference>
<proteinExistence type="inferred from homology"/>
<organism evidence="8 9">
    <name type="scientific">Hominiventricola aquisgranensis</name>
    <dbReference type="NCBI Taxonomy" id="3133164"/>
    <lineage>
        <taxon>Bacteria</taxon>
        <taxon>Bacillati</taxon>
        <taxon>Bacillota</taxon>
        <taxon>Clostridia</taxon>
        <taxon>Lachnospirales</taxon>
        <taxon>Lachnospiraceae</taxon>
        <taxon>Hominiventricola</taxon>
    </lineage>
</organism>
<dbReference type="Pfam" id="PF00589">
    <property type="entry name" value="Phage_integrase"/>
    <property type="match status" value="1"/>
</dbReference>
<dbReference type="InterPro" id="IPR011010">
    <property type="entry name" value="DNA_brk_join_enz"/>
</dbReference>
<dbReference type="InterPro" id="IPR002104">
    <property type="entry name" value="Integrase_catalytic"/>
</dbReference>
<comment type="subcellular location">
    <subcellularLocation>
        <location evidence="2">Cytoplasm</location>
    </subcellularLocation>
</comment>
<evidence type="ECO:0000256" key="1">
    <source>
        <dbReference type="ARBA" id="ARBA00003283"/>
    </source>
</evidence>
<dbReference type="Gene3D" id="1.10.150.130">
    <property type="match status" value="1"/>
</dbReference>
<keyword evidence="5" id="KW-0238">DNA-binding</keyword>
<evidence type="ECO:0000256" key="2">
    <source>
        <dbReference type="ARBA" id="ARBA00004496"/>
    </source>
</evidence>
<evidence type="ECO:0000256" key="5">
    <source>
        <dbReference type="ARBA" id="ARBA00023125"/>
    </source>
</evidence>
<name>A0ABV1HYX4_9FIRM</name>
<comment type="function">
    <text evidence="1">Site-specific tyrosine recombinase, which acts by catalyzing the cutting and rejoining of the recombining DNA molecules.</text>
</comment>
<evidence type="ECO:0000259" key="7">
    <source>
        <dbReference type="PROSITE" id="PS51898"/>
    </source>
</evidence>
<reference evidence="8 9" key="1">
    <citation type="submission" date="2024-03" db="EMBL/GenBank/DDBJ databases">
        <title>Human intestinal bacterial collection.</title>
        <authorList>
            <person name="Pauvert C."/>
            <person name="Hitch T.C.A."/>
            <person name="Clavel T."/>
        </authorList>
    </citation>
    <scope>NUCLEOTIDE SEQUENCE [LARGE SCALE GENOMIC DNA]</scope>
    <source>
        <strain evidence="8 9">CLA-AA-H78B</strain>
    </source>
</reference>
<dbReference type="RefSeq" id="WP_349143977.1">
    <property type="nucleotide sequence ID" value="NZ_JBBMFC010000006.1"/>
</dbReference>
<evidence type="ECO:0000256" key="6">
    <source>
        <dbReference type="ARBA" id="ARBA00023172"/>
    </source>
</evidence>
<accession>A0ABV1HYX4</accession>
<dbReference type="InterPro" id="IPR050090">
    <property type="entry name" value="Tyrosine_recombinase_XerCD"/>
</dbReference>
<keyword evidence="9" id="KW-1185">Reference proteome</keyword>
<dbReference type="PANTHER" id="PTHR30349:SF77">
    <property type="entry name" value="TYROSINE RECOMBINASE XERC"/>
    <property type="match status" value="1"/>
</dbReference>
<dbReference type="EMBL" id="JBBMFC010000006">
    <property type="protein sequence ID" value="MEQ2578137.1"/>
    <property type="molecule type" value="Genomic_DNA"/>
</dbReference>
<dbReference type="SUPFAM" id="SSF56349">
    <property type="entry name" value="DNA breaking-rejoining enzymes"/>
    <property type="match status" value="1"/>
</dbReference>
<feature type="domain" description="Tyr recombinase" evidence="7">
    <location>
        <begin position="153"/>
        <end position="326"/>
    </location>
</feature>
<evidence type="ECO:0000313" key="9">
    <source>
        <dbReference type="Proteomes" id="UP001470288"/>
    </source>
</evidence>